<protein>
    <submittedName>
        <fullName evidence="1">Uncharacterized protein</fullName>
    </submittedName>
</protein>
<gene>
    <name evidence="1" type="ORF">A3Q56_02700</name>
</gene>
<dbReference type="AlphaFoldDB" id="A0A177B5L2"/>
<sequence>MNLQHQSKYKQYPEMLSSTKPIKKKSENVKFNTRKPCQSDLDSLIVELKLPKNKSKVLIDFFKKRNLTDGQVLSTSHRKRNYKFASYFERNVDIVHVSNFNGLLNELKINYISNDWYLFMGCSTKSFKAILKTQFENTQSSR</sequence>
<dbReference type="EMBL" id="LWCA01000260">
    <property type="protein sequence ID" value="OAF69578.1"/>
    <property type="molecule type" value="Genomic_DNA"/>
</dbReference>
<accession>A0A177B5L2</accession>
<dbReference type="Proteomes" id="UP000078046">
    <property type="component" value="Unassembled WGS sequence"/>
</dbReference>
<name>A0A177B5L2_9BILA</name>
<comment type="caution">
    <text evidence="1">The sequence shown here is derived from an EMBL/GenBank/DDBJ whole genome shotgun (WGS) entry which is preliminary data.</text>
</comment>
<evidence type="ECO:0000313" key="1">
    <source>
        <dbReference type="EMBL" id="OAF69578.1"/>
    </source>
</evidence>
<keyword evidence="2" id="KW-1185">Reference proteome</keyword>
<evidence type="ECO:0000313" key="2">
    <source>
        <dbReference type="Proteomes" id="UP000078046"/>
    </source>
</evidence>
<organism evidence="1 2">
    <name type="scientific">Intoshia linei</name>
    <dbReference type="NCBI Taxonomy" id="1819745"/>
    <lineage>
        <taxon>Eukaryota</taxon>
        <taxon>Metazoa</taxon>
        <taxon>Spiralia</taxon>
        <taxon>Lophotrochozoa</taxon>
        <taxon>Mesozoa</taxon>
        <taxon>Orthonectida</taxon>
        <taxon>Rhopaluridae</taxon>
        <taxon>Intoshia</taxon>
    </lineage>
</organism>
<proteinExistence type="predicted"/>
<reference evidence="1 2" key="1">
    <citation type="submission" date="2016-04" db="EMBL/GenBank/DDBJ databases">
        <title>The genome of Intoshia linei affirms orthonectids as highly simplified spiralians.</title>
        <authorList>
            <person name="Mikhailov K.V."/>
            <person name="Slusarev G.S."/>
            <person name="Nikitin M.A."/>
            <person name="Logacheva M.D."/>
            <person name="Penin A."/>
            <person name="Aleoshin V."/>
            <person name="Panchin Y.V."/>
        </authorList>
    </citation>
    <scope>NUCLEOTIDE SEQUENCE [LARGE SCALE GENOMIC DNA]</scope>
    <source>
        <strain evidence="1">Intl2013</strain>
        <tissue evidence="1">Whole animal</tissue>
    </source>
</reference>
<dbReference type="OrthoDB" id="7490920at2759"/>